<organism evidence="2 3">
    <name type="scientific">Candidatus Cryosericum septentrionale</name>
    <dbReference type="NCBI Taxonomy" id="2290913"/>
    <lineage>
        <taxon>Bacteria</taxon>
        <taxon>Pseudomonadati</taxon>
        <taxon>Caldisericota/Cryosericota group</taxon>
        <taxon>Candidatus Cryosericota</taxon>
        <taxon>Candidatus Cryosericia</taxon>
        <taxon>Candidatus Cryosericales</taxon>
        <taxon>Candidatus Cryosericaceae</taxon>
        <taxon>Candidatus Cryosericum</taxon>
    </lineage>
</organism>
<sequence>MTTKSDKGRPQGDCNLRVSHVEARAKLTELVAKGKELLAKPIQSKQQLDEVRHDYCVWDDFNAQYLRRSFTTDELQQEYSHVHGGVFPLSPSFEWRVDDQRRDITHKVTHLESIIGRLELIREEVDPASASAQAFSSKPASSTKVFLVHGRDTGALGSVEAFLRKLSLVITILKDEPNKGQTIIEKVESNADVGFAVVLLTGDDEGRLRRVADTLLPRARQNVIFELGYFIGLLGRSRVCALYGEGVELPSDYSGVTFIPWSEDERWKLLLLRELKAAGLPVNANDAF</sequence>
<dbReference type="GO" id="GO:0050135">
    <property type="term" value="F:NADP+ nucleosidase activity"/>
    <property type="evidence" value="ECO:0007669"/>
    <property type="project" value="InterPro"/>
</dbReference>
<protein>
    <recommendedName>
        <fullName evidence="1">CD-NTase-associated protein 12/Pycsar effector protein TIR domain-containing protein</fullName>
    </recommendedName>
</protein>
<gene>
    <name evidence="2" type="ORF">SMC1_05465</name>
</gene>
<evidence type="ECO:0000259" key="1">
    <source>
        <dbReference type="Pfam" id="PF10137"/>
    </source>
</evidence>
<proteinExistence type="predicted"/>
<feature type="domain" description="CD-NTase-associated protein 12/Pycsar effector protein TIR" evidence="1">
    <location>
        <begin position="144"/>
        <end position="261"/>
    </location>
</feature>
<evidence type="ECO:0000313" key="3">
    <source>
        <dbReference type="Proteomes" id="UP000266113"/>
    </source>
</evidence>
<dbReference type="EMBL" id="QXIY01000021">
    <property type="protein sequence ID" value="RIE16719.1"/>
    <property type="molecule type" value="Genomic_DNA"/>
</dbReference>
<dbReference type="RefSeq" id="WP_119085781.1">
    <property type="nucleotide sequence ID" value="NZ_QXIY01000021.1"/>
</dbReference>
<comment type="caution">
    <text evidence="2">The sequence shown here is derived from an EMBL/GenBank/DDBJ whole genome shotgun (WGS) entry which is preliminary data.</text>
</comment>
<keyword evidence="3" id="KW-1185">Reference proteome</keyword>
<dbReference type="InterPro" id="IPR019302">
    <property type="entry name" value="CAP12/PCTIR_TIR_dom"/>
</dbReference>
<reference evidence="2 3" key="1">
    <citation type="submission" date="2018-09" db="EMBL/GenBank/DDBJ databases">
        <title>Discovery and Ecogenomic Context for Candidatus Cryosericales, a Global Caldiserica Order Active in Thawing Permafrost.</title>
        <authorList>
            <person name="Martinez M.A."/>
            <person name="Woodcroft B.J."/>
            <person name="Ignacio Espinoza J.C."/>
            <person name="Zayed A."/>
            <person name="Singleton C.M."/>
            <person name="Boyd J."/>
            <person name="Li Y.-F."/>
            <person name="Purvine S."/>
            <person name="Maughan H."/>
            <person name="Hodgkins S.B."/>
            <person name="Anderson D."/>
            <person name="Sederholm M."/>
            <person name="Temperton B."/>
            <person name="Saleska S.R."/>
            <person name="Tyson G.W."/>
            <person name="Rich V.I."/>
        </authorList>
    </citation>
    <scope>NUCLEOTIDE SEQUENCE [LARGE SCALE GENOMIC DNA]</scope>
    <source>
        <strain evidence="2 3">SMC1</strain>
    </source>
</reference>
<dbReference type="Proteomes" id="UP000266113">
    <property type="component" value="Unassembled WGS sequence"/>
</dbReference>
<name>A0A398DRR1_9BACT</name>
<dbReference type="PIRSF" id="PIRSF032620">
    <property type="entry name" value="UCP032620"/>
    <property type="match status" value="1"/>
</dbReference>
<dbReference type="InterPro" id="IPR014571">
    <property type="entry name" value="UCP032620"/>
</dbReference>
<dbReference type="OrthoDB" id="5497289at2"/>
<dbReference type="AlphaFoldDB" id="A0A398DRR1"/>
<dbReference type="Pfam" id="PF10137">
    <property type="entry name" value="CAP12-PCTIR_TIR"/>
    <property type="match status" value="1"/>
</dbReference>
<accession>A0A398DRR1</accession>
<evidence type="ECO:0000313" key="2">
    <source>
        <dbReference type="EMBL" id="RIE16719.1"/>
    </source>
</evidence>